<comment type="caution">
    <text evidence="1">The sequence shown here is derived from an EMBL/GenBank/DDBJ whole genome shotgun (WGS) entry which is preliminary data.</text>
</comment>
<name>A0A546X3H7_RHIRH</name>
<proteinExistence type="predicted"/>
<sequence length="85" mass="9351">MSESVFTPTGEAVDQRSGKAVKHRLAEEVKPPTGCSVIEQTGECSYRQIRQSANRRFDTTGLNISAGTIDSERSQNAACDFERSR</sequence>
<accession>A0A546X3H7</accession>
<dbReference type="Proteomes" id="UP000315434">
    <property type="component" value="Unassembled WGS sequence"/>
</dbReference>
<gene>
    <name evidence="1" type="ORF">EXN68_26040</name>
</gene>
<evidence type="ECO:0000313" key="2">
    <source>
        <dbReference type="Proteomes" id="UP000315434"/>
    </source>
</evidence>
<dbReference type="EMBL" id="SGNY01000013">
    <property type="protein sequence ID" value="TRA95318.1"/>
    <property type="molecule type" value="Genomic_DNA"/>
</dbReference>
<protein>
    <submittedName>
        <fullName evidence="1">Uncharacterized protein</fullName>
    </submittedName>
</protein>
<dbReference type="AlphaFoldDB" id="A0A546X3H7"/>
<dbReference type="OrthoDB" id="9935092at2"/>
<organism evidence="1 2">
    <name type="scientific">Rhizobium rhizogenes</name>
    <name type="common">Agrobacterium rhizogenes</name>
    <dbReference type="NCBI Taxonomy" id="359"/>
    <lineage>
        <taxon>Bacteria</taxon>
        <taxon>Pseudomonadati</taxon>
        <taxon>Pseudomonadota</taxon>
        <taxon>Alphaproteobacteria</taxon>
        <taxon>Hyphomicrobiales</taxon>
        <taxon>Rhizobiaceae</taxon>
        <taxon>Rhizobium/Agrobacterium group</taxon>
        <taxon>Rhizobium</taxon>
    </lineage>
</organism>
<evidence type="ECO:0000313" key="1">
    <source>
        <dbReference type="EMBL" id="TRA95318.1"/>
    </source>
</evidence>
<reference evidence="1 2" key="1">
    <citation type="journal article" date="2019" name="Appl. Microbiol. Biotechnol.">
        <title>Differential efficiency of wild type rhizogenic strains for rol gene transformation of plants.</title>
        <authorList>
            <person name="Desmet S."/>
            <person name="De Keyser E."/>
            <person name="Van Vaerenbergh J."/>
            <person name="Baeyen S."/>
            <person name="Van Huylenbroeck J."/>
            <person name="Geelen D."/>
            <person name="Dhooghe E."/>
        </authorList>
    </citation>
    <scope>NUCLEOTIDE SEQUENCE [LARGE SCALE GENOMIC DNA]</scope>
    <source>
        <strain evidence="1 2">GBBC3284</strain>
    </source>
</reference>
<dbReference type="RefSeq" id="WP_142843498.1">
    <property type="nucleotide sequence ID" value="NZ_SGNY01000013.1"/>
</dbReference>